<protein>
    <recommendedName>
        <fullName evidence="3">Leucine-rich repeat domain-containing protein</fullName>
    </recommendedName>
</protein>
<dbReference type="EMBL" id="DXEN01000044">
    <property type="protein sequence ID" value="HIX86149.1"/>
    <property type="molecule type" value="Genomic_DNA"/>
</dbReference>
<reference evidence="1" key="1">
    <citation type="journal article" date="2021" name="PeerJ">
        <title>Extensive microbial diversity within the chicken gut microbiome revealed by metagenomics and culture.</title>
        <authorList>
            <person name="Gilroy R."/>
            <person name="Ravi A."/>
            <person name="Getino M."/>
            <person name="Pursley I."/>
            <person name="Horton D.L."/>
            <person name="Alikhan N.F."/>
            <person name="Baker D."/>
            <person name="Gharbi K."/>
            <person name="Hall N."/>
            <person name="Watson M."/>
            <person name="Adriaenssens E.M."/>
            <person name="Foster-Nyarko E."/>
            <person name="Jarju S."/>
            <person name="Secka A."/>
            <person name="Antonio M."/>
            <person name="Oren A."/>
            <person name="Chaudhuri R.R."/>
            <person name="La Ragione R."/>
            <person name="Hildebrand F."/>
            <person name="Pallen M.J."/>
        </authorList>
    </citation>
    <scope>NUCLEOTIDE SEQUENCE</scope>
    <source>
        <strain evidence="1">ChiHecec2B26-12326</strain>
    </source>
</reference>
<proteinExistence type="predicted"/>
<evidence type="ECO:0000313" key="1">
    <source>
        <dbReference type="EMBL" id="HIX86149.1"/>
    </source>
</evidence>
<reference evidence="1" key="2">
    <citation type="submission" date="2021-04" db="EMBL/GenBank/DDBJ databases">
        <authorList>
            <person name="Gilroy R."/>
        </authorList>
    </citation>
    <scope>NUCLEOTIDE SEQUENCE</scope>
    <source>
        <strain evidence="1">ChiHecec2B26-12326</strain>
    </source>
</reference>
<evidence type="ECO:0008006" key="3">
    <source>
        <dbReference type="Google" id="ProtNLM"/>
    </source>
</evidence>
<dbReference type="AlphaFoldDB" id="A0A9D1XU89"/>
<gene>
    <name evidence="1" type="ORF">H9848_06035</name>
</gene>
<accession>A0A9D1XU89</accession>
<dbReference type="Proteomes" id="UP000823847">
    <property type="component" value="Unassembled WGS sequence"/>
</dbReference>
<comment type="caution">
    <text evidence="1">The sequence shown here is derived from an EMBL/GenBank/DDBJ whole genome shotgun (WGS) entry which is preliminary data.</text>
</comment>
<dbReference type="Gene3D" id="3.40.50.12480">
    <property type="match status" value="2"/>
</dbReference>
<organism evidence="1 2">
    <name type="scientific">Candidatus Parabacteroides intestinigallinarum</name>
    <dbReference type="NCBI Taxonomy" id="2838722"/>
    <lineage>
        <taxon>Bacteria</taxon>
        <taxon>Pseudomonadati</taxon>
        <taxon>Bacteroidota</taxon>
        <taxon>Bacteroidia</taxon>
        <taxon>Bacteroidales</taxon>
        <taxon>Tannerellaceae</taxon>
        <taxon>Parabacteroides</taxon>
    </lineage>
</organism>
<sequence>MLKRKRTINLLIKQTTLMKRFLQEVVWRLSLVAALLTCASLAAWGQEETPEKVMYPVYTNIQGNKTINAPSEIAEGETLYFTVGGVSGGSLGAYNGGEGCGIGLDDNSQYYISNVKGPVLLHAEEGRTYTTADGVTYSGPMNSFEIIDRRATQPSSSSVELKNVVQIDGVNYWVQNYQGCFNEYENVTSMTFPNTVMYFGANSIDKQIGLKEIHAKAIDPSHYDIDEAFGTKDLSGVTLYVPQGYLDAYKQSVFGSLFTTIVEEDEASPTEFNVYPIGAGIKDYTPKTAVKGQDLSVEFSLESGYYSPFSSSYGQLGEYVDCDQSLNLRTTNKIYTQDGLTFALWDFEAIAYLFEVEVPSGVEELVIPEYLTTDDGNTYIVRVENEVSGNLEQVKKMTIEGNTSMGVGAFDGCTALEEIHCKSEIPSTINSAASAFDYSICSTCVVYVPEGCVEAYKNSLWGRFNTIVEEGTELAESVVSVVTNDFSSIYLPAAGLDTSKPNGEVESIYYFVEKGTEENLTLRYTIQNYEQWKNHVVFEYGFGNVIAGSTPLEISADGVFEVNASRDDMEEREGDNYYRLNNWFYVYADQPGDLIYDIQAYWGDSEIPALDQKGNVMTFMDPVSFTCGLDVIKGTPGKKVQIPITIGEMPSDLADKEIRIFVQSIYAPLDSEGKIHLYGPNDEEFKFNVQYLTDGAGNINRIALSDPTGIVIDYNGGAQTYELALLSEVEMPESDRRSMNLRLLVDGRRISSTNLYVPLVIDSVNVVETDSTLTDTELETITIESAQDTQITVNLDGVTSGEVTVSTESDVKLELSGDNDLGDLVNNGTVVIQASTTTTTEVTLNYNTITNEGTLRDETGLVTSVEGSAALSIEPIADATVQEGGTVTLTATA</sequence>
<evidence type="ECO:0000313" key="2">
    <source>
        <dbReference type="Proteomes" id="UP000823847"/>
    </source>
</evidence>
<name>A0A9D1XU89_9BACT</name>
<feature type="non-terminal residue" evidence="1">
    <location>
        <position position="893"/>
    </location>
</feature>